<sequence>MLSLGSIRGGKIMWQLLRERRARVRGEPIVVSPLLPNAFVDYIDILKFNQRILSFFLTFWIAVGFISGNWLAEIVVSVTGIPILFKQYKYFKNLRHFFRYEYETDYKLLNFIQEADLDESTVVVYEENSSELLVRFLKSNNPTLINQLENLEKSLASLFGILPEKRIDTQSVDYVFTLVKPERLVVTATEEPEFTDDMNIDLGYGVVYNPIKTPHVLIGGGTGSGKTIYISFFLIELMRRHSIIYIADPKNSDLGNLSHYLDDHVAVTPNNIARITRLAVEEMEERYSIMNDPLNFKYGSNFVDHGFNPLWLIFDEMGAFQASATDKEGKKIVDEVMSNIKQIILLGRQAGCFILVAAQQMRAETLNSDLRDNLGLRIALGNNSPDGLRMIFNAHMPASLPDVSVKGSGLIYVESTEKKGAEYWESPFVDTTKFNFIDELLKYKTADKYFSE</sequence>
<proteinExistence type="predicted"/>
<name>A0A0R1MAF5_9LACO</name>
<dbReference type="PROSITE" id="PS50901">
    <property type="entry name" value="FTSK"/>
    <property type="match status" value="1"/>
</dbReference>
<keyword evidence="4" id="KW-0472">Membrane</keyword>
<evidence type="ECO:0000256" key="2">
    <source>
        <dbReference type="ARBA" id="ARBA00022840"/>
    </source>
</evidence>
<feature type="binding site" evidence="3">
    <location>
        <begin position="220"/>
        <end position="227"/>
    </location>
    <ligand>
        <name>ATP</name>
        <dbReference type="ChEBI" id="CHEBI:30616"/>
    </ligand>
</feature>
<feature type="transmembrane region" description="Helical" evidence="4">
    <location>
        <begin position="52"/>
        <end position="85"/>
    </location>
</feature>
<keyword evidence="1 3" id="KW-0547">Nucleotide-binding</keyword>
<dbReference type="Pfam" id="PF01580">
    <property type="entry name" value="FtsK_SpoIIIE"/>
    <property type="match status" value="1"/>
</dbReference>
<comment type="caution">
    <text evidence="6">The sequence shown here is derived from an EMBL/GenBank/DDBJ whole genome shotgun (WGS) entry which is preliminary data.</text>
</comment>
<dbReference type="PATRIC" id="fig|1423759.3.peg.1825"/>
<evidence type="ECO:0000313" key="7">
    <source>
        <dbReference type="Proteomes" id="UP000051448"/>
    </source>
</evidence>
<protein>
    <submittedName>
        <fullName evidence="6">Ftsk protein</fullName>
    </submittedName>
</protein>
<organism evidence="6 7">
    <name type="scientific">Liquorilactobacillus hordei DSM 19519</name>
    <dbReference type="NCBI Taxonomy" id="1423759"/>
    <lineage>
        <taxon>Bacteria</taxon>
        <taxon>Bacillati</taxon>
        <taxon>Bacillota</taxon>
        <taxon>Bacilli</taxon>
        <taxon>Lactobacillales</taxon>
        <taxon>Lactobacillaceae</taxon>
        <taxon>Liquorilactobacillus</taxon>
    </lineage>
</organism>
<dbReference type="InterPro" id="IPR050206">
    <property type="entry name" value="FtsK/SpoIIIE/SftA"/>
</dbReference>
<dbReference type="GO" id="GO:0005524">
    <property type="term" value="F:ATP binding"/>
    <property type="evidence" value="ECO:0007669"/>
    <property type="project" value="UniProtKB-UniRule"/>
</dbReference>
<feature type="domain" description="FtsK" evidence="5">
    <location>
        <begin position="195"/>
        <end position="389"/>
    </location>
</feature>
<dbReference type="EMBL" id="AZDX01000053">
    <property type="protein sequence ID" value="KRL04913.1"/>
    <property type="molecule type" value="Genomic_DNA"/>
</dbReference>
<dbReference type="InterPro" id="IPR002543">
    <property type="entry name" value="FtsK_dom"/>
</dbReference>
<dbReference type="GO" id="GO:0003677">
    <property type="term" value="F:DNA binding"/>
    <property type="evidence" value="ECO:0007669"/>
    <property type="project" value="InterPro"/>
</dbReference>
<dbReference type="PANTHER" id="PTHR22683">
    <property type="entry name" value="SPORULATION PROTEIN RELATED"/>
    <property type="match status" value="1"/>
</dbReference>
<evidence type="ECO:0000313" key="6">
    <source>
        <dbReference type="EMBL" id="KRL04913.1"/>
    </source>
</evidence>
<gene>
    <name evidence="6" type="ORF">FC92_GL001745</name>
</gene>
<reference evidence="6 7" key="1">
    <citation type="journal article" date="2015" name="Genome Announc.">
        <title>Expanding the biotechnology potential of lactobacilli through comparative genomics of 213 strains and associated genera.</title>
        <authorList>
            <person name="Sun Z."/>
            <person name="Harris H.M."/>
            <person name="McCann A."/>
            <person name="Guo C."/>
            <person name="Argimon S."/>
            <person name="Zhang W."/>
            <person name="Yang X."/>
            <person name="Jeffery I.B."/>
            <person name="Cooney J.C."/>
            <person name="Kagawa T.F."/>
            <person name="Liu W."/>
            <person name="Song Y."/>
            <person name="Salvetti E."/>
            <person name="Wrobel A."/>
            <person name="Rasinkangas P."/>
            <person name="Parkhill J."/>
            <person name="Rea M.C."/>
            <person name="O'Sullivan O."/>
            <person name="Ritari J."/>
            <person name="Douillard F.P."/>
            <person name="Paul Ross R."/>
            <person name="Yang R."/>
            <person name="Briner A.E."/>
            <person name="Felis G.E."/>
            <person name="de Vos W.M."/>
            <person name="Barrangou R."/>
            <person name="Klaenhammer T.R."/>
            <person name="Caufield P.W."/>
            <person name="Cui Y."/>
            <person name="Zhang H."/>
            <person name="O'Toole P.W."/>
        </authorList>
    </citation>
    <scope>NUCLEOTIDE SEQUENCE [LARGE SCALE GENOMIC DNA]</scope>
    <source>
        <strain evidence="6 7">DSM 19519</strain>
    </source>
</reference>
<dbReference type="STRING" id="1423759.FC92_GL001745"/>
<keyword evidence="4" id="KW-0812">Transmembrane</keyword>
<dbReference type="PANTHER" id="PTHR22683:SF47">
    <property type="entry name" value="FTSK DOMAIN-CONTAINING PROTEIN YDCQ"/>
    <property type="match status" value="1"/>
</dbReference>
<evidence type="ECO:0000256" key="1">
    <source>
        <dbReference type="ARBA" id="ARBA00022741"/>
    </source>
</evidence>
<keyword evidence="7" id="KW-1185">Reference proteome</keyword>
<dbReference type="InterPro" id="IPR027417">
    <property type="entry name" value="P-loop_NTPase"/>
</dbReference>
<keyword evidence="4" id="KW-1133">Transmembrane helix</keyword>
<evidence type="ECO:0000256" key="3">
    <source>
        <dbReference type="PROSITE-ProRule" id="PRU00289"/>
    </source>
</evidence>
<dbReference type="CDD" id="cd01127">
    <property type="entry name" value="TrwB_TraG_TraD_VirD4"/>
    <property type="match status" value="1"/>
</dbReference>
<dbReference type="Gene3D" id="3.40.50.300">
    <property type="entry name" value="P-loop containing nucleotide triphosphate hydrolases"/>
    <property type="match status" value="1"/>
</dbReference>
<dbReference type="SUPFAM" id="SSF52540">
    <property type="entry name" value="P-loop containing nucleoside triphosphate hydrolases"/>
    <property type="match status" value="1"/>
</dbReference>
<dbReference type="AlphaFoldDB" id="A0A0R1MAF5"/>
<accession>A0A0R1MAF5</accession>
<keyword evidence="2 3" id="KW-0067">ATP-binding</keyword>
<evidence type="ECO:0000256" key="4">
    <source>
        <dbReference type="SAM" id="Phobius"/>
    </source>
</evidence>
<evidence type="ECO:0000259" key="5">
    <source>
        <dbReference type="PROSITE" id="PS50901"/>
    </source>
</evidence>
<dbReference type="Proteomes" id="UP000051448">
    <property type="component" value="Unassembled WGS sequence"/>
</dbReference>